<dbReference type="Proteomes" id="UP000005237">
    <property type="component" value="Unassembled WGS sequence"/>
</dbReference>
<name>A0A8R1I4T0_CAEJA</name>
<evidence type="ECO:0000313" key="4">
    <source>
        <dbReference type="EnsemblMetazoa" id="CJA20048a.1"/>
    </source>
</evidence>
<organism evidence="4 5">
    <name type="scientific">Caenorhabditis japonica</name>
    <dbReference type="NCBI Taxonomy" id="281687"/>
    <lineage>
        <taxon>Eukaryota</taxon>
        <taxon>Metazoa</taxon>
        <taxon>Ecdysozoa</taxon>
        <taxon>Nematoda</taxon>
        <taxon>Chromadorea</taxon>
        <taxon>Rhabditida</taxon>
        <taxon>Rhabditina</taxon>
        <taxon>Rhabditomorpha</taxon>
        <taxon>Rhabditoidea</taxon>
        <taxon>Rhabditidae</taxon>
        <taxon>Peloderinae</taxon>
        <taxon>Caenorhabditis</taxon>
    </lineage>
</organism>
<keyword evidence="1" id="KW-0812">Transmembrane</keyword>
<reference evidence="4" key="2">
    <citation type="submission" date="2022-06" db="UniProtKB">
        <authorList>
            <consortium name="EnsemblMetazoa"/>
        </authorList>
    </citation>
    <scope>IDENTIFICATION</scope>
    <source>
        <strain evidence="4">DF5081</strain>
    </source>
</reference>
<evidence type="ECO:0000313" key="5">
    <source>
        <dbReference type="Proteomes" id="UP000005237"/>
    </source>
</evidence>
<evidence type="ECO:0000256" key="1">
    <source>
        <dbReference type="SAM" id="Phobius"/>
    </source>
</evidence>
<evidence type="ECO:0008006" key="6">
    <source>
        <dbReference type="Google" id="ProtNLM"/>
    </source>
</evidence>
<evidence type="ECO:0000259" key="2">
    <source>
        <dbReference type="Pfam" id="PF01968"/>
    </source>
</evidence>
<dbReference type="GO" id="GO:0006749">
    <property type="term" value="P:glutathione metabolic process"/>
    <property type="evidence" value="ECO:0007669"/>
    <property type="project" value="TreeGrafter"/>
</dbReference>
<dbReference type="Pfam" id="PF05378">
    <property type="entry name" value="Hydant_A_N"/>
    <property type="match status" value="1"/>
</dbReference>
<dbReference type="EnsemblMetazoa" id="CJA20048a.1">
    <property type="protein sequence ID" value="CJA20048a.1"/>
    <property type="gene ID" value="WBGene00175619"/>
</dbReference>
<dbReference type="Pfam" id="PF01968">
    <property type="entry name" value="Hydantoinase_A"/>
    <property type="match status" value="1"/>
</dbReference>
<feature type="domain" description="Hydantoinase/oxoprolinase N-terminal" evidence="3">
    <location>
        <begin position="6"/>
        <end position="197"/>
    </location>
</feature>
<keyword evidence="1" id="KW-1133">Transmembrane helix</keyword>
<dbReference type="InterPro" id="IPR045079">
    <property type="entry name" value="Oxoprolinase-like"/>
</dbReference>
<dbReference type="InterPro" id="IPR008040">
    <property type="entry name" value="Hydant_A_N"/>
</dbReference>
<dbReference type="GO" id="GO:0005829">
    <property type="term" value="C:cytosol"/>
    <property type="evidence" value="ECO:0007669"/>
    <property type="project" value="TreeGrafter"/>
</dbReference>
<feature type="transmembrane region" description="Helical" evidence="1">
    <location>
        <begin position="187"/>
        <end position="209"/>
    </location>
</feature>
<keyword evidence="1" id="KW-0472">Membrane</keyword>
<reference evidence="5" key="1">
    <citation type="submission" date="2010-08" db="EMBL/GenBank/DDBJ databases">
        <authorList>
            <consortium name="Caenorhabditis japonica Sequencing Consortium"/>
            <person name="Wilson R.K."/>
        </authorList>
    </citation>
    <scope>NUCLEOTIDE SEQUENCE [LARGE SCALE GENOMIC DNA]</scope>
    <source>
        <strain evidence="5">DF5081</strain>
    </source>
</reference>
<feature type="domain" description="Hydantoinase A/oxoprolinase" evidence="2">
    <location>
        <begin position="247"/>
        <end position="293"/>
    </location>
</feature>
<accession>A0A8R1I4T0</accession>
<proteinExistence type="predicted"/>
<sequence length="294" mass="33226">MPGIGFAIDRGGTFTDAIAFKGNQVIEVLKVLSEDPANYADAPTEAIRRVLEKESGTPIPRGTPVPTDLISWIRMGTTVATNALLERKGERVGLLVTKGFRDILFIGNQSRPDIFAFNIKIPEVLYEDVIEVDERVLMYDQAKSLFPDDTRIRTAINGSKVIVEKELDEDQLRLCLEKFKQRGISSIAILFLHSFMYVVFLNFILSFYLTFSYPNHEKEAGRIVKEYGFQYVSVSHEVMPMIKAVPRGFTVTADAYLTPKIMEYLDGFQRGFDGFSNCRINFMQSDGGLCEMNK</sequence>
<dbReference type="PANTHER" id="PTHR11365:SF2">
    <property type="entry name" value="5-OXOPROLINASE"/>
    <property type="match status" value="1"/>
</dbReference>
<protein>
    <recommendedName>
        <fullName evidence="6">Hydantoinase/oxoprolinase N-terminal domain-containing protein</fullName>
    </recommendedName>
</protein>
<dbReference type="PANTHER" id="PTHR11365">
    <property type="entry name" value="5-OXOPROLINASE RELATED"/>
    <property type="match status" value="1"/>
</dbReference>
<dbReference type="GO" id="GO:0017168">
    <property type="term" value="F:5-oxoprolinase (ATP-hydrolyzing) activity"/>
    <property type="evidence" value="ECO:0007669"/>
    <property type="project" value="TreeGrafter"/>
</dbReference>
<keyword evidence="5" id="KW-1185">Reference proteome</keyword>
<dbReference type="AlphaFoldDB" id="A0A8R1I4T0"/>
<dbReference type="InterPro" id="IPR002821">
    <property type="entry name" value="Hydantoinase_A"/>
</dbReference>
<evidence type="ECO:0000259" key="3">
    <source>
        <dbReference type="Pfam" id="PF05378"/>
    </source>
</evidence>